<dbReference type="SMART" id="SM00382">
    <property type="entry name" value="AAA"/>
    <property type="match status" value="2"/>
</dbReference>
<feature type="domain" description="ABC transmembrane type-1" evidence="12">
    <location>
        <begin position="801"/>
        <end position="1079"/>
    </location>
</feature>
<keyword evidence="7 10" id="KW-1133">Transmembrane helix</keyword>
<evidence type="ECO:0000256" key="7">
    <source>
        <dbReference type="ARBA" id="ARBA00022989"/>
    </source>
</evidence>
<dbReference type="Proteomes" id="UP000774326">
    <property type="component" value="Unassembled WGS sequence"/>
</dbReference>
<dbReference type="InterPro" id="IPR011527">
    <property type="entry name" value="ABC1_TM_dom"/>
</dbReference>
<evidence type="ECO:0000313" key="13">
    <source>
        <dbReference type="EMBL" id="KAH3683475.1"/>
    </source>
</evidence>
<feature type="transmembrane region" description="Helical" evidence="10">
    <location>
        <begin position="841"/>
        <end position="865"/>
    </location>
</feature>
<dbReference type="InterPro" id="IPR003593">
    <property type="entry name" value="AAA+_ATPase"/>
</dbReference>
<organism evidence="13 14">
    <name type="scientific">Wickerhamomyces pijperi</name>
    <name type="common">Yeast</name>
    <name type="synonym">Pichia pijperi</name>
    <dbReference type="NCBI Taxonomy" id="599730"/>
    <lineage>
        <taxon>Eukaryota</taxon>
        <taxon>Fungi</taxon>
        <taxon>Dikarya</taxon>
        <taxon>Ascomycota</taxon>
        <taxon>Saccharomycotina</taxon>
        <taxon>Saccharomycetes</taxon>
        <taxon>Phaffomycetales</taxon>
        <taxon>Wickerhamomycetaceae</taxon>
        <taxon>Wickerhamomyces</taxon>
    </lineage>
</organism>
<dbReference type="PANTHER" id="PTHR24223">
    <property type="entry name" value="ATP-BINDING CASSETTE SUB-FAMILY C"/>
    <property type="match status" value="1"/>
</dbReference>
<feature type="region of interest" description="Disordered" evidence="9">
    <location>
        <begin position="732"/>
        <end position="766"/>
    </location>
</feature>
<dbReference type="PROSITE" id="PS00211">
    <property type="entry name" value="ABC_TRANSPORTER_1"/>
    <property type="match status" value="1"/>
</dbReference>
<dbReference type="Gene3D" id="3.40.50.300">
    <property type="entry name" value="P-loop containing nucleotide triphosphate hydrolases"/>
    <property type="match status" value="2"/>
</dbReference>
<feature type="compositionally biased region" description="Basic and acidic residues" evidence="9">
    <location>
        <begin position="742"/>
        <end position="756"/>
    </location>
</feature>
<dbReference type="InterPro" id="IPR017871">
    <property type="entry name" value="ABC_transporter-like_CS"/>
</dbReference>
<feature type="transmembrane region" description="Helical" evidence="10">
    <location>
        <begin position="1048"/>
        <end position="1071"/>
    </location>
</feature>
<keyword evidence="6" id="KW-0067">ATP-binding</keyword>
<keyword evidence="4 10" id="KW-0812">Transmembrane</keyword>
<feature type="transmembrane region" description="Helical" evidence="10">
    <location>
        <begin position="165"/>
        <end position="184"/>
    </location>
</feature>
<feature type="compositionally biased region" description="Acidic residues" evidence="9">
    <location>
        <begin position="757"/>
        <end position="766"/>
    </location>
</feature>
<evidence type="ECO:0000256" key="6">
    <source>
        <dbReference type="ARBA" id="ARBA00022840"/>
    </source>
</evidence>
<dbReference type="PANTHER" id="PTHR24223:SF456">
    <property type="entry name" value="MULTIDRUG RESISTANCE-ASSOCIATED PROTEIN LETHAL(2)03659"/>
    <property type="match status" value="1"/>
</dbReference>
<keyword evidence="8 10" id="KW-0472">Membrane</keyword>
<accession>A0A9P8Q5G0</accession>
<evidence type="ECO:0000256" key="1">
    <source>
        <dbReference type="ARBA" id="ARBA00004141"/>
    </source>
</evidence>
<dbReference type="EMBL" id="JAEUBG010003112">
    <property type="protein sequence ID" value="KAH3683475.1"/>
    <property type="molecule type" value="Genomic_DNA"/>
</dbReference>
<feature type="transmembrane region" description="Helical" evidence="10">
    <location>
        <begin position="56"/>
        <end position="73"/>
    </location>
</feature>
<comment type="similarity">
    <text evidence="2">Belongs to the ABC transporter superfamily. ABCC family. Conjugate transporter (TC 3.A.1.208) subfamily.</text>
</comment>
<evidence type="ECO:0000259" key="12">
    <source>
        <dbReference type="PROSITE" id="PS50929"/>
    </source>
</evidence>
<evidence type="ECO:0000313" key="14">
    <source>
        <dbReference type="Proteomes" id="UP000774326"/>
    </source>
</evidence>
<dbReference type="GO" id="GO:0005886">
    <property type="term" value="C:plasma membrane"/>
    <property type="evidence" value="ECO:0007669"/>
    <property type="project" value="TreeGrafter"/>
</dbReference>
<comment type="subcellular location">
    <subcellularLocation>
        <location evidence="1">Membrane</location>
        <topology evidence="1">Multi-pass membrane protein</topology>
    </subcellularLocation>
</comment>
<feature type="compositionally biased region" description="Polar residues" evidence="9">
    <location>
        <begin position="1"/>
        <end position="11"/>
    </location>
</feature>
<dbReference type="SUPFAM" id="SSF52540">
    <property type="entry name" value="P-loop containing nucleoside triphosphate hydrolases"/>
    <property type="match status" value="2"/>
</dbReference>
<reference evidence="13" key="2">
    <citation type="submission" date="2021-01" db="EMBL/GenBank/DDBJ databases">
        <authorList>
            <person name="Schikora-Tamarit M.A."/>
        </authorList>
    </citation>
    <scope>NUCLEOTIDE SEQUENCE</scope>
    <source>
        <strain evidence="13">CBS2887</strain>
    </source>
</reference>
<name>A0A9P8Q5G0_WICPI</name>
<feature type="domain" description="ABC transporter" evidence="11">
    <location>
        <begin position="482"/>
        <end position="724"/>
    </location>
</feature>
<evidence type="ECO:0000256" key="9">
    <source>
        <dbReference type="SAM" id="MobiDB-lite"/>
    </source>
</evidence>
<feature type="domain" description="ABC transporter" evidence="11">
    <location>
        <begin position="1117"/>
        <end position="1352"/>
    </location>
</feature>
<dbReference type="Gene3D" id="1.20.1560.10">
    <property type="entry name" value="ABC transporter type 1, transmembrane domain"/>
    <property type="match status" value="2"/>
</dbReference>
<dbReference type="CDD" id="cd18597">
    <property type="entry name" value="ABC_6TM_YOR1_D1_like"/>
    <property type="match status" value="1"/>
</dbReference>
<evidence type="ECO:0000256" key="8">
    <source>
        <dbReference type="ARBA" id="ARBA00023136"/>
    </source>
</evidence>
<dbReference type="PROSITE" id="PS50893">
    <property type="entry name" value="ABC_TRANSPORTER_2"/>
    <property type="match status" value="2"/>
</dbReference>
<dbReference type="Pfam" id="PF00664">
    <property type="entry name" value="ABC_membrane"/>
    <property type="match status" value="2"/>
</dbReference>
<evidence type="ECO:0000256" key="4">
    <source>
        <dbReference type="ARBA" id="ARBA00022692"/>
    </source>
</evidence>
<dbReference type="GO" id="GO:0016887">
    <property type="term" value="F:ATP hydrolysis activity"/>
    <property type="evidence" value="ECO:0007669"/>
    <property type="project" value="InterPro"/>
</dbReference>
<feature type="compositionally biased region" description="Polar residues" evidence="9">
    <location>
        <begin position="487"/>
        <end position="499"/>
    </location>
</feature>
<evidence type="ECO:0000256" key="5">
    <source>
        <dbReference type="ARBA" id="ARBA00022741"/>
    </source>
</evidence>
<feature type="transmembrane region" description="Helical" evidence="10">
    <location>
        <begin position="940"/>
        <end position="956"/>
    </location>
</feature>
<dbReference type="CDD" id="cd03250">
    <property type="entry name" value="ABCC_MRP_domain1"/>
    <property type="match status" value="1"/>
</dbReference>
<feature type="transmembrane region" description="Helical" evidence="10">
    <location>
        <begin position="271"/>
        <end position="290"/>
    </location>
</feature>
<protein>
    <submittedName>
        <fullName evidence="13">Uncharacterized protein</fullName>
    </submittedName>
</protein>
<sequence>MTPVSENQSPSPGKAISPIDDDLPVSRLFTPLLSKKVPSIPDINERRKWPYMTSNWVSKIFLFWLVGMYNVGYKRTLTVNDLWEIPDELKIENIFPLYQETLANQKKPKKNILRATLKTLQSDFVISLTLRSVSNVAQIVSPLLVKKLITIVQTRREGNKSVDHLNAGIGYSIGIALLLIVNTLTQQHAMYYGKLVGAKARTLLTKHILSKSMRQTSSTASKFPKGKLIALMSTDIAKMEMGLTFLPTLLTIPVPIIIGIALLIVNLGVSALTGIATIFIILAISVAPAVKFVKNRALSAPFTDSRITLIREVLQSLKFVKFYTWEEPYAEKITEIRSQESKFIWKAQNNINLILSLVVGVPSLASMVTFLTLYGIYNSKSGVNHRSVAEIFSSLSLFGVISGFITNIPMLLSNVLGALVSLNRISEYLNDDEEGDSQHGQSLYLTEKESQVAAAAAADAAVSIVNGTFQWDELTARESDSLDLKNDTSSSIGQQPASNSSTILQNIDLTVPKGSFTVVIGPIGSGKSSLLSAINGDLHSDQPCLSVSGSKILCTAVGDPAWVQNATIRDNILFGSPYDEEFYQDVVTACCLDDDIKFLFKPNGDLTEIGERGVTLSGGQKARINLARAVYHHGNGSGAREGRFDIYLLDDVLNAVDSKVGKEVVDRLMFGLLKGRTRIMATHQLNMVELADQIIFMNGDGTVDVASSKEELYQRNERFRKFIAVGYTGHDSAEQDEDDEIDKSQESETNRKREQDQTDEDDSNGMDLYDNEEVAVNSIPFSLYVKYFQAGQGPFGVSIHFVLLFSITFTAFCYVFTNVWLTFWVERRFGDSFSDGKYIGIYVMVVVMFFVGLFAEVGVLGFIIVESSRALNIKAINRIFHVPMSYMDTTPLGRILNRFSKDTNSMDNELAEQLKFFIHGVSISIAIIIVTIIYLPWFAIAVPVMFALLFATGNYYQSSSREVKRLEAITRSFLYNQFNEVLSGLSTIKNYKQEPRFLSLTDTLLDNLNEVYIVTVGNQRWVQIVIDTMSSLMVIVIALLSLTGQFNISAASTGLVCTMFIELSFLLSFAMNAYTELENEMNSVERVSHYAFNLEQEEDPEEIKDKPPQNWPENGMIKFETVSMRYRPELPLVLQDFSLSIAAGEKIGICGRTGAGKSTLMTVLYRLTDIAGGKVTIDDVDISKMSLFDLRSQLAIIPQDPVLFQGTLRKNLDPFDQMTDTVLNDALLRSGLISATSASNKFSLDMPVEDSGTNFSLGERQLIALTRAILKKSKILIMDEATSNMDYTTDALIQETLHREFKECTTLCIAHRLKTILHYDKILVMEKGQLGQFGTPLDLFVDQNSAFRSLCDASKITEEDIRSAEMS</sequence>
<dbReference type="FunFam" id="1.20.1560.10:FF:000010">
    <property type="entry name" value="Multidrug resistance-associated ABC transporter"/>
    <property type="match status" value="1"/>
</dbReference>
<evidence type="ECO:0000256" key="3">
    <source>
        <dbReference type="ARBA" id="ARBA00022448"/>
    </source>
</evidence>
<evidence type="ECO:0000256" key="2">
    <source>
        <dbReference type="ARBA" id="ARBA00009726"/>
    </source>
</evidence>
<evidence type="ECO:0000259" key="11">
    <source>
        <dbReference type="PROSITE" id="PS50893"/>
    </source>
</evidence>
<reference evidence="13" key="1">
    <citation type="journal article" date="2021" name="Open Biol.">
        <title>Shared evolutionary footprints suggest mitochondrial oxidative damage underlies multiple complex I losses in fungi.</title>
        <authorList>
            <person name="Schikora-Tamarit M.A."/>
            <person name="Marcet-Houben M."/>
            <person name="Nosek J."/>
            <person name="Gabaldon T."/>
        </authorList>
    </citation>
    <scope>NUCLEOTIDE SEQUENCE</scope>
    <source>
        <strain evidence="13">CBS2887</strain>
    </source>
</reference>
<feature type="transmembrane region" description="Helical" evidence="10">
    <location>
        <begin position="397"/>
        <end position="420"/>
    </location>
</feature>
<feature type="transmembrane region" description="Helical" evidence="10">
    <location>
        <begin position="1021"/>
        <end position="1042"/>
    </location>
</feature>
<evidence type="ECO:0000256" key="10">
    <source>
        <dbReference type="SAM" id="Phobius"/>
    </source>
</evidence>
<dbReference type="InterPro" id="IPR027417">
    <property type="entry name" value="P-loop_NTPase"/>
</dbReference>
<feature type="transmembrane region" description="Helical" evidence="10">
    <location>
        <begin position="916"/>
        <end position="934"/>
    </location>
</feature>
<comment type="caution">
    <text evidence="13">The sequence shown here is derived from an EMBL/GenBank/DDBJ whole genome shotgun (WGS) entry which is preliminary data.</text>
</comment>
<dbReference type="InterPro" id="IPR050173">
    <property type="entry name" value="ABC_transporter_C-like"/>
</dbReference>
<feature type="transmembrane region" description="Helical" evidence="10">
    <location>
        <begin position="351"/>
        <end position="377"/>
    </location>
</feature>
<proteinExistence type="inferred from homology"/>
<dbReference type="GO" id="GO:0008559">
    <property type="term" value="F:ABC-type xenobiotic transporter activity"/>
    <property type="evidence" value="ECO:0007669"/>
    <property type="project" value="TreeGrafter"/>
</dbReference>
<dbReference type="InterPro" id="IPR003439">
    <property type="entry name" value="ABC_transporter-like_ATP-bd"/>
</dbReference>
<keyword evidence="3" id="KW-0813">Transport</keyword>
<dbReference type="CDD" id="cd18606">
    <property type="entry name" value="ABC_6TM_YOR1_D2_like"/>
    <property type="match status" value="1"/>
</dbReference>
<gene>
    <name evidence="13" type="ORF">WICPIJ_005559</name>
</gene>
<feature type="transmembrane region" description="Helical" evidence="10">
    <location>
        <begin position="242"/>
        <end position="265"/>
    </location>
</feature>
<dbReference type="PROSITE" id="PS50929">
    <property type="entry name" value="ABC_TM1F"/>
    <property type="match status" value="2"/>
</dbReference>
<dbReference type="Pfam" id="PF00005">
    <property type="entry name" value="ABC_tran"/>
    <property type="match status" value="2"/>
</dbReference>
<dbReference type="CDD" id="cd03244">
    <property type="entry name" value="ABCC_MRP_domain2"/>
    <property type="match status" value="1"/>
</dbReference>
<dbReference type="OrthoDB" id="6500128at2759"/>
<dbReference type="SUPFAM" id="SSF90123">
    <property type="entry name" value="ABC transporter transmembrane region"/>
    <property type="match status" value="2"/>
</dbReference>
<dbReference type="FunFam" id="3.40.50.300:FF:000565">
    <property type="entry name" value="ABC bile acid transporter"/>
    <property type="match status" value="1"/>
</dbReference>
<dbReference type="GO" id="GO:0005524">
    <property type="term" value="F:ATP binding"/>
    <property type="evidence" value="ECO:0007669"/>
    <property type="project" value="UniProtKB-KW"/>
</dbReference>
<feature type="region of interest" description="Disordered" evidence="9">
    <location>
        <begin position="1"/>
        <end position="20"/>
    </location>
</feature>
<keyword evidence="5" id="KW-0547">Nucleotide-binding</keyword>
<keyword evidence="14" id="KW-1185">Reference proteome</keyword>
<feature type="transmembrane region" description="Helical" evidence="10">
    <location>
        <begin position="801"/>
        <end position="821"/>
    </location>
</feature>
<dbReference type="InterPro" id="IPR036640">
    <property type="entry name" value="ABC1_TM_sf"/>
</dbReference>
<feature type="domain" description="ABC transmembrane type-1" evidence="12">
    <location>
        <begin position="125"/>
        <end position="417"/>
    </location>
</feature>
<feature type="region of interest" description="Disordered" evidence="9">
    <location>
        <begin position="480"/>
        <end position="499"/>
    </location>
</feature>